<gene>
    <name evidence="1" type="ORF">SAMN02745168_1279</name>
</gene>
<accession>A0A1W1ZPY5</accession>
<dbReference type="AlphaFoldDB" id="A0A1W1ZPY5"/>
<organism evidence="1 2">
    <name type="scientific">Papillibacter cinnamivorans DSM 12816</name>
    <dbReference type="NCBI Taxonomy" id="1122930"/>
    <lineage>
        <taxon>Bacteria</taxon>
        <taxon>Bacillati</taxon>
        <taxon>Bacillota</taxon>
        <taxon>Clostridia</taxon>
        <taxon>Eubacteriales</taxon>
        <taxon>Oscillospiraceae</taxon>
        <taxon>Papillibacter</taxon>
    </lineage>
</organism>
<reference evidence="1 2" key="1">
    <citation type="submission" date="2017-04" db="EMBL/GenBank/DDBJ databases">
        <authorList>
            <person name="Afonso C.L."/>
            <person name="Miller P.J."/>
            <person name="Scott M.A."/>
            <person name="Spackman E."/>
            <person name="Goraichik I."/>
            <person name="Dimitrov K.M."/>
            <person name="Suarez D.L."/>
            <person name="Swayne D.E."/>
        </authorList>
    </citation>
    <scope>NUCLEOTIDE SEQUENCE [LARGE SCALE GENOMIC DNA]</scope>
    <source>
        <strain evidence="1 2">DSM 12816</strain>
    </source>
</reference>
<evidence type="ECO:0000313" key="1">
    <source>
        <dbReference type="EMBL" id="SMC50456.1"/>
    </source>
</evidence>
<dbReference type="Proteomes" id="UP000192790">
    <property type="component" value="Unassembled WGS sequence"/>
</dbReference>
<name>A0A1W1ZPY5_9FIRM</name>
<proteinExistence type="predicted"/>
<dbReference type="EMBL" id="FWXW01000002">
    <property type="protein sequence ID" value="SMC50456.1"/>
    <property type="molecule type" value="Genomic_DNA"/>
</dbReference>
<keyword evidence="2" id="KW-1185">Reference proteome</keyword>
<sequence length="159" mass="18212">MRGPVGRRGITLTRKNSDNAAYHGPCGRRFSFLHVPRSEVSGRTNGSSPRRNPREPPFRVVFFPSILNKIFILFNYKSAEFFCQVFLFSSSLRQEDFCVPEHFCYSHSCLRSLPAGSPECLAFLCRPFRFSQRFADKPSGAFPAYRRIPQLPAVLREIS</sequence>
<evidence type="ECO:0000313" key="2">
    <source>
        <dbReference type="Proteomes" id="UP000192790"/>
    </source>
</evidence>
<protein>
    <submittedName>
        <fullName evidence="1">Uncharacterized protein</fullName>
    </submittedName>
</protein>